<evidence type="ECO:0000259" key="20">
    <source>
        <dbReference type="Pfam" id="PF00912"/>
    </source>
</evidence>
<keyword evidence="18" id="KW-1133">Transmembrane helix</keyword>
<comment type="similarity">
    <text evidence="3">In the C-terminal section; belongs to the transpeptidase family.</text>
</comment>
<evidence type="ECO:0000256" key="8">
    <source>
        <dbReference type="ARBA" id="ARBA00022676"/>
    </source>
</evidence>
<dbReference type="GO" id="GO:0008955">
    <property type="term" value="F:peptidoglycan glycosyltransferase activity"/>
    <property type="evidence" value="ECO:0007669"/>
    <property type="project" value="UniProtKB-EC"/>
</dbReference>
<evidence type="ECO:0000256" key="4">
    <source>
        <dbReference type="ARBA" id="ARBA00007739"/>
    </source>
</evidence>
<dbReference type="InterPro" id="IPR001460">
    <property type="entry name" value="PCN-bd_Tpept"/>
</dbReference>
<evidence type="ECO:0000256" key="12">
    <source>
        <dbReference type="ARBA" id="ARBA00022984"/>
    </source>
</evidence>
<dbReference type="Pfam" id="PF14814">
    <property type="entry name" value="UB2H"/>
    <property type="match status" value="1"/>
</dbReference>
<evidence type="ECO:0000256" key="3">
    <source>
        <dbReference type="ARBA" id="ARBA00007090"/>
    </source>
</evidence>
<keyword evidence="8" id="KW-0328">Glycosyltransferase</keyword>
<dbReference type="PANTHER" id="PTHR32282:SF11">
    <property type="entry name" value="PENICILLIN-BINDING PROTEIN 1B"/>
    <property type="match status" value="1"/>
</dbReference>
<dbReference type="InterPro" id="IPR028166">
    <property type="entry name" value="UB2H"/>
</dbReference>
<dbReference type="GO" id="GO:0009252">
    <property type="term" value="P:peptidoglycan biosynthetic process"/>
    <property type="evidence" value="ECO:0007669"/>
    <property type="project" value="UniProtKB-KW"/>
</dbReference>
<name>A0AAT9G4M7_9ENTR</name>
<evidence type="ECO:0000259" key="21">
    <source>
        <dbReference type="Pfam" id="PF14814"/>
    </source>
</evidence>
<dbReference type="InterPro" id="IPR001264">
    <property type="entry name" value="Glyco_trans_51"/>
</dbReference>
<dbReference type="Gene3D" id="3.40.710.10">
    <property type="entry name" value="DD-peptidase/beta-lactamase superfamily"/>
    <property type="match status" value="1"/>
</dbReference>
<feature type="transmembrane region" description="Helical" evidence="18">
    <location>
        <begin position="15"/>
        <end position="37"/>
    </location>
</feature>
<dbReference type="SUPFAM" id="SSF56601">
    <property type="entry name" value="beta-lactamase/transpeptidase-like"/>
    <property type="match status" value="1"/>
</dbReference>
<comment type="similarity">
    <text evidence="4">In the N-terminal section; belongs to the glycosyltransferase 51 family.</text>
</comment>
<dbReference type="Pfam" id="PF00905">
    <property type="entry name" value="Transpeptidase"/>
    <property type="match status" value="1"/>
</dbReference>
<keyword evidence="14" id="KW-0511">Multifunctional enzyme</keyword>
<keyword evidence="12" id="KW-0573">Peptidoglycan synthesis</keyword>
<keyword evidence="9" id="KW-0808">Transferase</keyword>
<evidence type="ECO:0000256" key="10">
    <source>
        <dbReference type="ARBA" id="ARBA00022801"/>
    </source>
</evidence>
<evidence type="ECO:0000259" key="19">
    <source>
        <dbReference type="Pfam" id="PF00905"/>
    </source>
</evidence>
<dbReference type="GO" id="GO:0009002">
    <property type="term" value="F:serine-type D-Ala-D-Ala carboxypeptidase activity"/>
    <property type="evidence" value="ECO:0007669"/>
    <property type="project" value="UniProtKB-EC"/>
</dbReference>
<evidence type="ECO:0000256" key="14">
    <source>
        <dbReference type="ARBA" id="ARBA00023268"/>
    </source>
</evidence>
<dbReference type="GO" id="GO:0006508">
    <property type="term" value="P:proteolysis"/>
    <property type="evidence" value="ECO:0007669"/>
    <property type="project" value="UniProtKB-KW"/>
</dbReference>
<keyword evidence="7" id="KW-0645">Protease</keyword>
<dbReference type="PANTHER" id="PTHR32282">
    <property type="entry name" value="BINDING PROTEIN TRANSPEPTIDASE, PUTATIVE-RELATED"/>
    <property type="match status" value="1"/>
</dbReference>
<comment type="catalytic activity">
    <reaction evidence="17">
        <text>[GlcNAc-(1-&gt;4)-Mur2Ac(oyl-L-Ala-gamma-D-Glu-L-Lys-D-Ala-D-Ala)](n)-di-trans,octa-cis-undecaprenyl diphosphate + beta-D-GlcNAc-(1-&gt;4)-Mur2Ac(oyl-L-Ala-gamma-D-Glu-L-Lys-D-Ala-D-Ala)-di-trans,octa-cis-undecaprenyl diphosphate = [GlcNAc-(1-&gt;4)-Mur2Ac(oyl-L-Ala-gamma-D-Glu-L-Lys-D-Ala-D-Ala)](n+1)-di-trans,octa-cis-undecaprenyl diphosphate + di-trans,octa-cis-undecaprenyl diphosphate + H(+)</text>
        <dbReference type="Rhea" id="RHEA:23708"/>
        <dbReference type="Rhea" id="RHEA-COMP:9602"/>
        <dbReference type="Rhea" id="RHEA-COMP:9603"/>
        <dbReference type="ChEBI" id="CHEBI:15378"/>
        <dbReference type="ChEBI" id="CHEBI:58405"/>
        <dbReference type="ChEBI" id="CHEBI:60033"/>
        <dbReference type="ChEBI" id="CHEBI:78435"/>
        <dbReference type="EC" id="2.4.99.28"/>
    </reaction>
</comment>
<evidence type="ECO:0000256" key="16">
    <source>
        <dbReference type="ARBA" id="ARBA00034000"/>
    </source>
</evidence>
<accession>A0AAT9G4M7</accession>
<organism evidence="22">
    <name type="scientific">Candidatus Aschnera chinzeii</name>
    <dbReference type="NCBI Taxonomy" id="1485666"/>
    <lineage>
        <taxon>Bacteria</taxon>
        <taxon>Pseudomonadati</taxon>
        <taxon>Pseudomonadota</taxon>
        <taxon>Gammaproteobacteria</taxon>
        <taxon>Enterobacterales</taxon>
        <taxon>Enterobacteriaceae</taxon>
        <taxon>Candidatus Aschnera</taxon>
    </lineage>
</organism>
<dbReference type="InterPro" id="IPR036950">
    <property type="entry name" value="PBP_transglycosylase"/>
</dbReference>
<sequence>MIKTFFQSYMHKKKWHYILIILIIIILIIGIYGLYLYNKINNKLNGTIWELPINVYSKIIKLEIGSHYNQNEIIKLLNETRYKKVNKIAISGDYSIKNNTINILRRAFNFQDKKENIILAQLTFKNNKLIRIINLNNKKVLNYLYIEPTLITTFNTANNQQRIILLKKDFPNSLIQMLLETEDRYFYKHDGIHISSIIRAIIANYFAGKRIQGGSTLTQQLVKNLFLNNKKTLIRKFNEMYMAILLSFTYSKERILELYLNEVYFGKHGNKEIHGFPLASIYYFNRPINEINIEQQALLVGMVKGASLYNPWNNPNLAIQRRNIILKVLVQRNILNDTTYKILKSKPLQVTYKKNIFISDIFFTNLIKYELITKLGKKLNKFSGFNVFTTLDPVLQQTIQLIVNKEIKYLKHVSHMSELGITITIINRINGEINAILDNSQPKYYRFKTIINNKHSIGSIFDIFTYLTLVNQPKYFQLNNTIFDKNNMFYYNNNKWQQNTNNNNFYTTALINAFINAISLTTNNIRALVNMNQIYKTLCMLGISIPKNIKHLSINQLYSLKLTPIENAQMFQIISNNGIKSLISIINNIYDYHHKKIYQHYPSIKSVISPQASYLTMYFMQKIFKYKILTIINEKLDNYHIAGVNNTNTNMNDSWFIGIDGKNIIVIWVGKKNKRLKNNININSAVYLYKKYIKYITPAILTILPPHDIQKNKINKHDFFNCTSLFNIPIWKNNKYEICKIY</sequence>
<evidence type="ECO:0000256" key="2">
    <source>
        <dbReference type="ARBA" id="ARBA00004752"/>
    </source>
</evidence>
<evidence type="ECO:0000256" key="11">
    <source>
        <dbReference type="ARBA" id="ARBA00022960"/>
    </source>
</evidence>
<keyword evidence="18" id="KW-0812">Transmembrane</keyword>
<dbReference type="Pfam" id="PF00912">
    <property type="entry name" value="Transgly"/>
    <property type="match status" value="1"/>
</dbReference>
<dbReference type="GO" id="GO:0030288">
    <property type="term" value="C:outer membrane-bounded periplasmic space"/>
    <property type="evidence" value="ECO:0007669"/>
    <property type="project" value="TreeGrafter"/>
</dbReference>
<evidence type="ECO:0000256" key="15">
    <source>
        <dbReference type="ARBA" id="ARBA00023316"/>
    </source>
</evidence>
<dbReference type="InterPro" id="IPR023346">
    <property type="entry name" value="Lysozyme-like_dom_sf"/>
</dbReference>
<keyword evidence="11" id="KW-0133">Cell shape</keyword>
<comment type="subcellular location">
    <subcellularLocation>
        <location evidence="1">Cell membrane</location>
    </subcellularLocation>
</comment>
<dbReference type="GO" id="GO:0005886">
    <property type="term" value="C:plasma membrane"/>
    <property type="evidence" value="ECO:0007669"/>
    <property type="project" value="UniProtKB-SubCell"/>
</dbReference>
<dbReference type="InterPro" id="IPR012338">
    <property type="entry name" value="Beta-lactam/transpept-like"/>
</dbReference>
<comment type="catalytic activity">
    <reaction evidence="16">
        <text>Preferential cleavage: (Ac)2-L-Lys-D-Ala-|-D-Ala. Also transpeptidation of peptidyl-alanyl moieties that are N-acyl substituents of D-alanine.</text>
        <dbReference type="EC" id="3.4.16.4"/>
    </reaction>
</comment>
<protein>
    <submittedName>
        <fullName evidence="22">Penicillin-binding protein 1B</fullName>
    </submittedName>
</protein>
<keyword evidence="10" id="KW-0378">Hydrolase</keyword>
<evidence type="ECO:0000313" key="22">
    <source>
        <dbReference type="EMBL" id="BET44668.1"/>
    </source>
</evidence>
<feature type="domain" description="Penicillin-binding protein transpeptidase" evidence="19">
    <location>
        <begin position="422"/>
        <end position="643"/>
    </location>
</feature>
<dbReference type="Gene3D" id="1.10.3810.10">
    <property type="entry name" value="Biosynthetic peptidoglycan transglycosylase-like"/>
    <property type="match status" value="1"/>
</dbReference>
<dbReference type="EMBL" id="AP028961">
    <property type="protein sequence ID" value="BET44668.1"/>
    <property type="molecule type" value="Genomic_DNA"/>
</dbReference>
<evidence type="ECO:0000256" key="17">
    <source>
        <dbReference type="ARBA" id="ARBA00049902"/>
    </source>
</evidence>
<reference evidence="22" key="2">
    <citation type="submission" date="2023-10" db="EMBL/GenBank/DDBJ databases">
        <authorList>
            <person name="Koga R."/>
            <person name="Fukatsu T."/>
        </authorList>
    </citation>
    <scope>NUCLEOTIDE SEQUENCE</scope>
    <source>
        <strain evidence="22">Kw-01</strain>
    </source>
</reference>
<evidence type="ECO:0000256" key="18">
    <source>
        <dbReference type="SAM" id="Phobius"/>
    </source>
</evidence>
<evidence type="ECO:0000256" key="13">
    <source>
        <dbReference type="ARBA" id="ARBA00023136"/>
    </source>
</evidence>
<proteinExistence type="inferred from homology"/>
<evidence type="ECO:0000256" key="9">
    <source>
        <dbReference type="ARBA" id="ARBA00022679"/>
    </source>
</evidence>
<evidence type="ECO:0000256" key="5">
    <source>
        <dbReference type="ARBA" id="ARBA00022475"/>
    </source>
</evidence>
<evidence type="ECO:0000256" key="1">
    <source>
        <dbReference type="ARBA" id="ARBA00004236"/>
    </source>
</evidence>
<evidence type="ECO:0000256" key="6">
    <source>
        <dbReference type="ARBA" id="ARBA00022645"/>
    </source>
</evidence>
<reference evidence="22" key="1">
    <citation type="journal article" date="2023" name="Front. Microbiol.">
        <title>Genome analysis of Candidatus Aschnera chinzeii, the bacterial endosymbiont of the blood-sucking bat fly Penicillidia jenynsii (Insecta: Diptera: Nycteribiidae).</title>
        <authorList>
            <person name="Koga R."/>
            <person name="Moriyama M."/>
            <person name="Nozaki T."/>
            <person name="Fukatsu T."/>
        </authorList>
    </citation>
    <scope>NUCLEOTIDE SEQUENCE</scope>
    <source>
        <strain evidence="22">Kw-01</strain>
    </source>
</reference>
<dbReference type="GO" id="GO:0008360">
    <property type="term" value="P:regulation of cell shape"/>
    <property type="evidence" value="ECO:0007669"/>
    <property type="project" value="UniProtKB-KW"/>
</dbReference>
<evidence type="ECO:0000256" key="7">
    <source>
        <dbReference type="ARBA" id="ARBA00022670"/>
    </source>
</evidence>
<feature type="domain" description="Bifunctional transglycosylase second" evidence="21">
    <location>
        <begin position="62"/>
        <end position="144"/>
    </location>
</feature>
<dbReference type="GO" id="GO:0008658">
    <property type="term" value="F:penicillin binding"/>
    <property type="evidence" value="ECO:0007669"/>
    <property type="project" value="InterPro"/>
</dbReference>
<keyword evidence="6" id="KW-0121">Carboxypeptidase</keyword>
<keyword evidence="5" id="KW-1003">Cell membrane</keyword>
<dbReference type="AlphaFoldDB" id="A0AAT9G4M7"/>
<dbReference type="Gene3D" id="3.30.2060.10">
    <property type="entry name" value="Penicillin-binding protein 1b domain"/>
    <property type="match status" value="1"/>
</dbReference>
<keyword evidence="13 18" id="KW-0472">Membrane</keyword>
<comment type="pathway">
    <text evidence="2">Cell wall biogenesis; peptidoglycan biosynthesis.</text>
</comment>
<dbReference type="GO" id="GO:0071555">
    <property type="term" value="P:cell wall organization"/>
    <property type="evidence" value="ECO:0007669"/>
    <property type="project" value="UniProtKB-KW"/>
</dbReference>
<dbReference type="SUPFAM" id="SSF53955">
    <property type="entry name" value="Lysozyme-like"/>
    <property type="match status" value="1"/>
</dbReference>
<dbReference type="InterPro" id="IPR050396">
    <property type="entry name" value="Glycosyltr_51/Transpeptidase"/>
</dbReference>
<gene>
    <name evidence="22" type="primary">mrcB</name>
    <name evidence="22" type="ORF">ACHINZ_3400</name>
</gene>
<keyword evidence="15" id="KW-0961">Cell wall biogenesis/degradation</keyword>
<feature type="domain" description="Glycosyl transferase family 51" evidence="20">
    <location>
        <begin position="151"/>
        <end position="328"/>
    </location>
</feature>